<proteinExistence type="predicted"/>
<dbReference type="Gene3D" id="1.20.1290.10">
    <property type="entry name" value="AhpD-like"/>
    <property type="match status" value="1"/>
</dbReference>
<reference evidence="2 3" key="1">
    <citation type="submission" date="2018-05" db="EMBL/GenBank/DDBJ databases">
        <title>Draft genome of Methanospirillum stamsii Pt1.</title>
        <authorList>
            <person name="Dueholm M.S."/>
            <person name="Nielsen P.H."/>
            <person name="Bakmann L.F."/>
            <person name="Otzen D.E."/>
        </authorList>
    </citation>
    <scope>NUCLEOTIDE SEQUENCE [LARGE SCALE GENOMIC DNA]</scope>
    <source>
        <strain evidence="2 3">Pt1</strain>
    </source>
</reference>
<dbReference type="PANTHER" id="PTHR33930:SF2">
    <property type="entry name" value="BLR3452 PROTEIN"/>
    <property type="match status" value="1"/>
</dbReference>
<gene>
    <name evidence="2" type="ORF">DLD82_05190</name>
</gene>
<dbReference type="GO" id="GO:0051920">
    <property type="term" value="F:peroxiredoxin activity"/>
    <property type="evidence" value="ECO:0007669"/>
    <property type="project" value="InterPro"/>
</dbReference>
<dbReference type="RefSeq" id="WP_109940044.1">
    <property type="nucleotide sequence ID" value="NZ_CP176366.1"/>
</dbReference>
<evidence type="ECO:0000259" key="1">
    <source>
        <dbReference type="Pfam" id="PF02627"/>
    </source>
</evidence>
<keyword evidence="3" id="KW-1185">Reference proteome</keyword>
<dbReference type="Pfam" id="PF02627">
    <property type="entry name" value="CMD"/>
    <property type="match status" value="1"/>
</dbReference>
<evidence type="ECO:0000313" key="2">
    <source>
        <dbReference type="EMBL" id="PWR75525.1"/>
    </source>
</evidence>
<evidence type="ECO:0000313" key="3">
    <source>
        <dbReference type="Proteomes" id="UP000245934"/>
    </source>
</evidence>
<protein>
    <submittedName>
        <fullName evidence="2">Carboxymuconolactone decarboxylase family protein</fullName>
    </submittedName>
</protein>
<sequence length="115" mass="12803">MTSGMDDLEKKIGKVPKIFKKLAETDPDMHEMILKLDQYIWDDGALSRKTKKLIAIAIATSMRDQHAIKAQMAGAKNLGVTKEEVEEALRVAYLLAGMPAYVNGKVIEEEIFVVP</sequence>
<dbReference type="PANTHER" id="PTHR33930">
    <property type="entry name" value="ALKYL HYDROPEROXIDE REDUCTASE AHPD"/>
    <property type="match status" value="1"/>
</dbReference>
<feature type="domain" description="Carboxymuconolactone decarboxylase-like" evidence="1">
    <location>
        <begin position="27"/>
        <end position="102"/>
    </location>
</feature>
<dbReference type="GeneID" id="97609545"/>
<dbReference type="EMBL" id="QGMZ01000010">
    <property type="protein sequence ID" value="PWR75525.1"/>
    <property type="molecule type" value="Genomic_DNA"/>
</dbReference>
<dbReference type="Proteomes" id="UP000245934">
    <property type="component" value="Unassembled WGS sequence"/>
</dbReference>
<dbReference type="InterPro" id="IPR003779">
    <property type="entry name" value="CMD-like"/>
</dbReference>
<comment type="caution">
    <text evidence="2">The sequence shown here is derived from an EMBL/GenBank/DDBJ whole genome shotgun (WGS) entry which is preliminary data.</text>
</comment>
<dbReference type="OrthoDB" id="107157at2157"/>
<name>A0A2V2NAA2_9EURY</name>
<dbReference type="AlphaFoldDB" id="A0A2V2NAA2"/>
<organism evidence="2 3">
    <name type="scientific">Methanospirillum stamsii</name>
    <dbReference type="NCBI Taxonomy" id="1277351"/>
    <lineage>
        <taxon>Archaea</taxon>
        <taxon>Methanobacteriati</taxon>
        <taxon>Methanobacteriota</taxon>
        <taxon>Stenosarchaea group</taxon>
        <taxon>Methanomicrobia</taxon>
        <taxon>Methanomicrobiales</taxon>
        <taxon>Methanospirillaceae</taxon>
        <taxon>Methanospirillum</taxon>
    </lineage>
</organism>
<dbReference type="SUPFAM" id="SSF69118">
    <property type="entry name" value="AhpD-like"/>
    <property type="match status" value="1"/>
</dbReference>
<accession>A0A2V2NAA2</accession>
<dbReference type="InterPro" id="IPR029032">
    <property type="entry name" value="AhpD-like"/>
</dbReference>